<dbReference type="PANTHER" id="PTHR10668:SF105">
    <property type="entry name" value="DEHYDROGENASE-RELATED"/>
    <property type="match status" value="1"/>
</dbReference>
<dbReference type="SUPFAM" id="SSF51905">
    <property type="entry name" value="FAD/NAD(P)-binding domain"/>
    <property type="match status" value="1"/>
</dbReference>
<dbReference type="InterPro" id="IPR002937">
    <property type="entry name" value="Amino_oxidase"/>
</dbReference>
<evidence type="ECO:0000259" key="4">
    <source>
        <dbReference type="Pfam" id="PF01593"/>
    </source>
</evidence>
<dbReference type="Gene3D" id="3.90.660.50">
    <property type="match status" value="1"/>
</dbReference>
<dbReference type="Proteomes" id="UP000183376">
    <property type="component" value="Chromosome I"/>
</dbReference>
<evidence type="ECO:0000256" key="2">
    <source>
        <dbReference type="ARBA" id="ARBA00038825"/>
    </source>
</evidence>
<evidence type="ECO:0000313" key="6">
    <source>
        <dbReference type="Proteomes" id="UP000183376"/>
    </source>
</evidence>
<accession>A0A1G9RKH5</accession>
<dbReference type="InterPro" id="IPR036188">
    <property type="entry name" value="FAD/NAD-bd_sf"/>
</dbReference>
<proteinExistence type="predicted"/>
<sequence length="534" mass="56636">MTHPGDIADAVVIGAGPNGLVAANLLADAGWSVVVLEAADEPGGSVRSGEVTEPGFRTDFCSAFYPLSAVSPFMTALDLEQHGLSWRHAPDVLAHVLPDDRVALVSRDVDRTAESVAQFAERDGDAWRAEFGTWQHIRDDLMDALFRPFPPIRAAGRLFRRMGTGDALRFARRAVMPVRALANELFEGEGAQLLYAGNALHSDLGPDTAGSSIFGWLLAMLAQDVGFPAPAGGAGEITAALVRRLESLGGRVDCGRRVDRVLIARGTAVGVRDTTGELVRARKAVLADVPAPSLYLELVGAEHLPSRMVDDLSRFHWDDSTVKVDWALSGPVPWTAKEAAGAGTVHLGGDLNGLARFSSQLSCGQTPKVPFLLLGQMTTTDPSRSPRGTESVWAYTHVPRGQKWDASRLQRAAERIEQTIEKHAPGFSSKVIARHVAGPEELGRHNISLVDGAVNGGTAAIHQQLIFRPTPGLARPDTPVDRLYLASASAHPGGAVHGGPGGTAAHVALLRNGFAGGAYRALIAATLSRITADR</sequence>
<evidence type="ECO:0000256" key="1">
    <source>
        <dbReference type="ARBA" id="ARBA00037217"/>
    </source>
</evidence>
<dbReference type="GO" id="GO:0016491">
    <property type="term" value="F:oxidoreductase activity"/>
    <property type="evidence" value="ECO:0007669"/>
    <property type="project" value="InterPro"/>
</dbReference>
<comment type="subunit">
    <text evidence="2">Interacts with COX5B; this interaction may contribute to localize PYROXD2 to the inner face of the inner mitochondrial membrane.</text>
</comment>
<dbReference type="STRING" id="211114.SAMN04489726_0526"/>
<dbReference type="Pfam" id="PF01593">
    <property type="entry name" value="Amino_oxidase"/>
    <property type="match status" value="1"/>
</dbReference>
<feature type="domain" description="Amine oxidase" evidence="4">
    <location>
        <begin position="19"/>
        <end position="498"/>
    </location>
</feature>
<dbReference type="eggNOG" id="COG1233">
    <property type="taxonomic scope" value="Bacteria"/>
</dbReference>
<dbReference type="EMBL" id="LT629701">
    <property type="protein sequence ID" value="SDM23819.1"/>
    <property type="molecule type" value="Genomic_DNA"/>
</dbReference>
<dbReference type="Gene3D" id="3.50.50.60">
    <property type="entry name" value="FAD/NAD(P)-binding domain"/>
    <property type="match status" value="2"/>
</dbReference>
<dbReference type="AlphaFoldDB" id="A0A1G9RKH5"/>
<organism evidence="5 6">
    <name type="scientific">Allokutzneria albata</name>
    <name type="common">Kibdelosporangium albatum</name>
    <dbReference type="NCBI Taxonomy" id="211114"/>
    <lineage>
        <taxon>Bacteria</taxon>
        <taxon>Bacillati</taxon>
        <taxon>Actinomycetota</taxon>
        <taxon>Actinomycetes</taxon>
        <taxon>Pseudonocardiales</taxon>
        <taxon>Pseudonocardiaceae</taxon>
        <taxon>Allokutzneria</taxon>
    </lineage>
</organism>
<evidence type="ECO:0000256" key="3">
    <source>
        <dbReference type="ARBA" id="ARBA00040298"/>
    </source>
</evidence>
<dbReference type="PRINTS" id="PR00411">
    <property type="entry name" value="PNDRDTASEI"/>
</dbReference>
<comment type="function">
    <text evidence="1">Probable oxidoreductase that may play a role as regulator of mitochondrial function.</text>
</comment>
<keyword evidence="6" id="KW-1185">Reference proteome</keyword>
<name>A0A1G9RKH5_ALLAB</name>
<dbReference type="OrthoDB" id="833207at2"/>
<gene>
    <name evidence="5" type="ORF">SAMN04489726_0526</name>
</gene>
<dbReference type="RefSeq" id="WP_030433492.1">
    <property type="nucleotide sequence ID" value="NZ_JOEF01000044.1"/>
</dbReference>
<protein>
    <recommendedName>
        <fullName evidence="3">Pyridine nucleotide-disulfide oxidoreductase domain-containing protein 2</fullName>
    </recommendedName>
</protein>
<reference evidence="5 6" key="1">
    <citation type="submission" date="2016-10" db="EMBL/GenBank/DDBJ databases">
        <authorList>
            <person name="de Groot N.N."/>
        </authorList>
    </citation>
    <scope>NUCLEOTIDE SEQUENCE [LARGE SCALE GENOMIC DNA]</scope>
    <source>
        <strain evidence="5 6">DSM 44149</strain>
    </source>
</reference>
<dbReference type="PANTHER" id="PTHR10668">
    <property type="entry name" value="PHYTOENE DEHYDROGENASE"/>
    <property type="match status" value="1"/>
</dbReference>
<evidence type="ECO:0000313" key="5">
    <source>
        <dbReference type="EMBL" id="SDM23819.1"/>
    </source>
</evidence>